<protein>
    <submittedName>
        <fullName evidence="1">Peptide synthetase</fullName>
    </submittedName>
</protein>
<dbReference type="InterPro" id="IPR023213">
    <property type="entry name" value="CAT-like_dom_sf"/>
</dbReference>
<dbReference type="SUPFAM" id="SSF52777">
    <property type="entry name" value="CoA-dependent acyltransferases"/>
    <property type="match status" value="2"/>
</dbReference>
<sequence length="487" mass="53499">MRLTNVSQMHVQPGMLFSCSMTVHPASLDDQAAHLPVSFDQARHVGFGSRPGSWMAVAFFLPQVADRHIIAEAWQHVIARHGTLRSVFTWKTTPAPADRTDAATNAGAETELNLSPVSVRAGDWQQLKPEPSPVAAGFASAGSHQAAEGSAEPEAVMSAEQIRAAIRAHFDAVCDPFGQPSYRLCVIEDPDQLKPPQIVIGADHAHVDAWSLLVLARDLSAMVEDLLAGREPGAQLPEAEPFSDHSALLDEKPLPPQQVLSRWQEILEAGGDAMPTFPLNLGDLSTPVDEMVEIRDVFDAEELAYLEAYAASHGVRLIAVAISVMTRLARELSGCPFRAVFPVHSRENPRWFNSVGWFITNSVLENDDEDYRACYSAVKEAIKLGSYPLAPIMRPYGGMPQTPGMFAMSWLDHRKLPVNVDEELNPQHVSAVIRTDGVMIWFVINGSGLHLRCRYPNTRQARRAMRTWLAGLVYGLRAPLERGLDSA</sequence>
<dbReference type="Gene3D" id="3.30.559.30">
    <property type="entry name" value="Nonribosomal peptide synthetase, condensation domain"/>
    <property type="match status" value="1"/>
</dbReference>
<dbReference type="Proteomes" id="UP001500368">
    <property type="component" value="Unassembled WGS sequence"/>
</dbReference>
<proteinExistence type="predicted"/>
<dbReference type="EMBL" id="BAABLW010000002">
    <property type="protein sequence ID" value="GAA4913715.1"/>
    <property type="molecule type" value="Genomic_DNA"/>
</dbReference>
<gene>
    <name evidence="1" type="ORF">GCM10025790_05690</name>
</gene>
<evidence type="ECO:0000313" key="1">
    <source>
        <dbReference type="EMBL" id="GAA4913715.1"/>
    </source>
</evidence>
<name>A0ABP9FSA4_9MICC</name>
<dbReference type="PROSITE" id="PS51257">
    <property type="entry name" value="PROKAR_LIPOPROTEIN"/>
    <property type="match status" value="1"/>
</dbReference>
<keyword evidence="2" id="KW-1185">Reference proteome</keyword>
<accession>A0ABP9FSA4</accession>
<dbReference type="RefSeq" id="WP_345476572.1">
    <property type="nucleotide sequence ID" value="NZ_BAABLW010000002.1"/>
</dbReference>
<evidence type="ECO:0000313" key="2">
    <source>
        <dbReference type="Proteomes" id="UP001500368"/>
    </source>
</evidence>
<reference evidence="2" key="1">
    <citation type="journal article" date="2019" name="Int. J. Syst. Evol. Microbiol.">
        <title>The Global Catalogue of Microorganisms (GCM) 10K type strain sequencing project: providing services to taxonomists for standard genome sequencing and annotation.</title>
        <authorList>
            <consortium name="The Broad Institute Genomics Platform"/>
            <consortium name="The Broad Institute Genome Sequencing Center for Infectious Disease"/>
            <person name="Wu L."/>
            <person name="Ma J."/>
        </authorList>
    </citation>
    <scope>NUCLEOTIDE SEQUENCE [LARGE SCALE GENOMIC DNA]</scope>
    <source>
        <strain evidence="2">JCM 19129</strain>
    </source>
</reference>
<dbReference type="Gene3D" id="3.30.559.10">
    <property type="entry name" value="Chloramphenicol acetyltransferase-like domain"/>
    <property type="match status" value="1"/>
</dbReference>
<organism evidence="1 2">
    <name type="scientific">Nesterenkonia rhizosphaerae</name>
    <dbReference type="NCBI Taxonomy" id="1348272"/>
    <lineage>
        <taxon>Bacteria</taxon>
        <taxon>Bacillati</taxon>
        <taxon>Actinomycetota</taxon>
        <taxon>Actinomycetes</taxon>
        <taxon>Micrococcales</taxon>
        <taxon>Micrococcaceae</taxon>
        <taxon>Nesterenkonia</taxon>
    </lineage>
</organism>
<comment type="caution">
    <text evidence="1">The sequence shown here is derived from an EMBL/GenBank/DDBJ whole genome shotgun (WGS) entry which is preliminary data.</text>
</comment>